<name>A0A5D4KGZ4_9BACI</name>
<dbReference type="Pfam" id="PF04307">
    <property type="entry name" value="YdjM"/>
    <property type="match status" value="1"/>
</dbReference>
<evidence type="ECO:0000313" key="3">
    <source>
        <dbReference type="Proteomes" id="UP000323317"/>
    </source>
</evidence>
<accession>A0A5D4KGZ4</accession>
<keyword evidence="1" id="KW-0472">Membrane</keyword>
<evidence type="ECO:0000313" key="2">
    <source>
        <dbReference type="EMBL" id="TYR76538.1"/>
    </source>
</evidence>
<evidence type="ECO:0000256" key="1">
    <source>
        <dbReference type="SAM" id="Phobius"/>
    </source>
</evidence>
<dbReference type="PANTHER" id="PTHR40031">
    <property type="entry name" value="HYPOTHETICAL MEMBRANE SPANNING PROTEIN"/>
    <property type="match status" value="1"/>
</dbReference>
<reference evidence="2 3" key="1">
    <citation type="submission" date="2019-08" db="EMBL/GenBank/DDBJ databases">
        <title>Bacillus genomes from the desert of Cuatro Cienegas, Coahuila.</title>
        <authorList>
            <person name="Olmedo-Alvarez G."/>
        </authorList>
    </citation>
    <scope>NUCLEOTIDE SEQUENCE [LARGE SCALE GENOMIC DNA]</scope>
    <source>
        <strain evidence="2 3">CH40_1T</strain>
    </source>
</reference>
<dbReference type="PANTHER" id="PTHR40031:SF1">
    <property type="entry name" value="MEMBRANE-BOUND METAL-DEPENDENT HYDROLASE"/>
    <property type="match status" value="1"/>
</dbReference>
<organism evidence="2 3">
    <name type="scientific">Rossellomorea vietnamensis</name>
    <dbReference type="NCBI Taxonomy" id="218284"/>
    <lineage>
        <taxon>Bacteria</taxon>
        <taxon>Bacillati</taxon>
        <taxon>Bacillota</taxon>
        <taxon>Bacilli</taxon>
        <taxon>Bacillales</taxon>
        <taxon>Bacillaceae</taxon>
        <taxon>Rossellomorea</taxon>
    </lineage>
</organism>
<dbReference type="GO" id="GO:0016787">
    <property type="term" value="F:hydrolase activity"/>
    <property type="evidence" value="ECO:0007669"/>
    <property type="project" value="UniProtKB-KW"/>
</dbReference>
<feature type="transmembrane region" description="Helical" evidence="1">
    <location>
        <begin position="152"/>
        <end position="171"/>
    </location>
</feature>
<proteinExistence type="predicted"/>
<comment type="caution">
    <text evidence="2">The sequence shown here is derived from an EMBL/GenBank/DDBJ whole genome shotgun (WGS) entry which is preliminary data.</text>
</comment>
<gene>
    <name evidence="2" type="ORF">FZC79_06565</name>
</gene>
<keyword evidence="2" id="KW-0378">Hydrolase</keyword>
<dbReference type="EMBL" id="VTEH01000003">
    <property type="protein sequence ID" value="TYR76538.1"/>
    <property type="molecule type" value="Genomic_DNA"/>
</dbReference>
<dbReference type="Proteomes" id="UP000323317">
    <property type="component" value="Unassembled WGS sequence"/>
</dbReference>
<dbReference type="AlphaFoldDB" id="A0A5D4KGZ4"/>
<protein>
    <submittedName>
        <fullName evidence="2">Metal-dependent hydrolase</fullName>
    </submittedName>
</protein>
<keyword evidence="1" id="KW-1133">Transmembrane helix</keyword>
<feature type="transmembrane region" description="Helical" evidence="1">
    <location>
        <begin position="177"/>
        <end position="195"/>
    </location>
</feature>
<feature type="transmembrane region" description="Helical" evidence="1">
    <location>
        <begin position="88"/>
        <end position="108"/>
    </location>
</feature>
<dbReference type="InterPro" id="IPR007404">
    <property type="entry name" value="YdjM-like"/>
</dbReference>
<feature type="transmembrane region" description="Helical" evidence="1">
    <location>
        <begin position="114"/>
        <end position="131"/>
    </location>
</feature>
<sequence length="350" mass="39733">MISLNEMFIFVNKKEPTNMDTLTHVIIGGGIASLSMLDPVIAESGITPLIYASCILGSNAPDLDYLYKIKGKSSYYRNHRGFSHSLPMILVWTLLISLLFAPLASPVFLFHIAFWIYLSVQFHVISDVLNIHGTQALRPFSAKWVSLDAIPLFDFFIIAIHAAGFIAIGLGEPPGETFLIVYGVLAVYFGMRLLVSFSVKKHLNAHFKNAGRIKIIPSMNLWSFHVIIETEKDFILGQYTLGNLVIETIMSKSLEIDSSVQVSLQDEEITDFLFSTPFVLPKVVHRKNRIEVRWIDLRFRKKLFFPFMAVFVLNKSLTSGKAYAGWFHSPFHFKKKVNQLNNDLLMRRIG</sequence>
<dbReference type="InterPro" id="IPR053170">
    <property type="entry name" value="Transcription_regulator"/>
</dbReference>
<keyword evidence="1" id="KW-0812">Transmembrane</keyword>
<feature type="transmembrane region" description="Helical" evidence="1">
    <location>
        <begin position="303"/>
        <end position="324"/>
    </location>
</feature>